<name>A0ABN5SJ88_9FLAO</name>
<proteinExistence type="predicted"/>
<gene>
    <name evidence="1" type="ORF">EG359_20500</name>
</gene>
<evidence type="ECO:0000313" key="1">
    <source>
        <dbReference type="EMBL" id="AZB01824.1"/>
    </source>
</evidence>
<evidence type="ECO:0000313" key="2">
    <source>
        <dbReference type="Proteomes" id="UP000279541"/>
    </source>
</evidence>
<dbReference type="Proteomes" id="UP000279541">
    <property type="component" value="Chromosome"/>
</dbReference>
<protein>
    <submittedName>
        <fullName evidence="1">Uncharacterized protein</fullName>
    </submittedName>
</protein>
<accession>A0ABN5SJ88</accession>
<reference evidence="1 2" key="1">
    <citation type="submission" date="2018-11" db="EMBL/GenBank/DDBJ databases">
        <title>Proposal to divide the Flavobacteriaceae and reorganize its genera based on Amino Acid Identity values calculated from whole genome sequences.</title>
        <authorList>
            <person name="Nicholson A.C."/>
            <person name="Gulvik C.A."/>
            <person name="Whitney A.M."/>
            <person name="Humrighouse B.W."/>
            <person name="Bell M."/>
            <person name="Holmes B."/>
            <person name="Steigerwalt A.G."/>
            <person name="Villarma A."/>
            <person name="Sheth M."/>
            <person name="Batra D."/>
            <person name="Pryor J."/>
            <person name="Bernardet J.-F."/>
            <person name="Hugo C."/>
            <person name="Kampfer P."/>
            <person name="Newman J."/>
            <person name="McQuiston J.R."/>
        </authorList>
    </citation>
    <scope>NUCLEOTIDE SEQUENCE [LARGE SCALE GENOMIC DNA]</scope>
    <source>
        <strain evidence="1 2">DSM 16927</strain>
    </source>
</reference>
<organism evidence="1 2">
    <name type="scientific">Chryseobacterium joostei</name>
    <dbReference type="NCBI Taxonomy" id="112234"/>
    <lineage>
        <taxon>Bacteria</taxon>
        <taxon>Pseudomonadati</taxon>
        <taxon>Bacteroidota</taxon>
        <taxon>Flavobacteriia</taxon>
        <taxon>Flavobacteriales</taxon>
        <taxon>Weeksellaceae</taxon>
        <taxon>Chryseobacterium group</taxon>
        <taxon>Chryseobacterium</taxon>
    </lineage>
</organism>
<sequence length="61" mass="7158">MWNNQASAIASSKTFEFTLSSQSSPFQPLFLSSTYQVKFLFQIEYIQYDKNTNFIFCLQID</sequence>
<keyword evidence="2" id="KW-1185">Reference proteome</keyword>
<dbReference type="EMBL" id="CP033926">
    <property type="protein sequence ID" value="AZB01824.1"/>
    <property type="molecule type" value="Genomic_DNA"/>
</dbReference>